<dbReference type="Proteomes" id="UP000181899">
    <property type="component" value="Unassembled WGS sequence"/>
</dbReference>
<gene>
    <name evidence="1" type="ORF">SAMN04488695_1235</name>
</gene>
<dbReference type="InterPro" id="IPR014948">
    <property type="entry name" value="BrxA"/>
</dbReference>
<evidence type="ECO:0000313" key="2">
    <source>
        <dbReference type="Proteomes" id="UP000181899"/>
    </source>
</evidence>
<organism evidence="1 2">
    <name type="scientific">Proteiniclasticum ruminis</name>
    <dbReference type="NCBI Taxonomy" id="398199"/>
    <lineage>
        <taxon>Bacteria</taxon>
        <taxon>Bacillati</taxon>
        <taxon>Bacillota</taxon>
        <taxon>Clostridia</taxon>
        <taxon>Eubacteriales</taxon>
        <taxon>Clostridiaceae</taxon>
        <taxon>Proteiniclasticum</taxon>
    </lineage>
</organism>
<evidence type="ECO:0000313" key="1">
    <source>
        <dbReference type="EMBL" id="SFO16423.1"/>
    </source>
</evidence>
<proteinExistence type="predicted"/>
<name>A0A1I5EYB1_9CLOT</name>
<dbReference type="Pfam" id="PF08849">
    <property type="entry name" value="BrxA"/>
    <property type="match status" value="1"/>
</dbReference>
<dbReference type="RefSeq" id="WP_074913303.1">
    <property type="nucleotide sequence ID" value="NZ_FOVK01000023.1"/>
</dbReference>
<reference evidence="1 2" key="1">
    <citation type="submission" date="2016-10" db="EMBL/GenBank/DDBJ databases">
        <authorList>
            <person name="de Groot N.N."/>
        </authorList>
    </citation>
    <scope>NUCLEOTIDE SEQUENCE [LARGE SCALE GENOMIC DNA]</scope>
    <source>
        <strain evidence="1 2">ML2</strain>
    </source>
</reference>
<dbReference type="AlphaFoldDB" id="A0A1I5EYB1"/>
<sequence length="200" mass="23091">MTKKAYSAGMVKLSFWFSEFKKTVHLMNSGKTLDEIKELNVKENIYSASTVERSLQIFKTVSARIRALDPSFLRIFEELDISNQKIVALIAVMESDSLFFDFMFEVYREKIIMGVDEITDSDVSIFFKDKQMQDERAAKWKDYTLKRLGLVYRTILAESGVIDRTTGVRKILKPILDESLELVLIDRKMHATLKALTGVR</sequence>
<keyword evidence="2" id="KW-1185">Reference proteome</keyword>
<dbReference type="OrthoDB" id="3078533at2"/>
<dbReference type="Gene3D" id="1.10.3540.10">
    <property type="entry name" value="uncharacterized protein from magnetospirillum magneticum domain"/>
    <property type="match status" value="1"/>
</dbReference>
<accession>A0A1I5EYB1</accession>
<protein>
    <submittedName>
        <fullName evidence="1">Putative inner membrane protein</fullName>
    </submittedName>
</protein>
<dbReference type="InterPro" id="IPR023137">
    <property type="entry name" value="BrxA_sf"/>
</dbReference>
<dbReference type="EMBL" id="FOVK01000023">
    <property type="protein sequence ID" value="SFO16423.1"/>
    <property type="molecule type" value="Genomic_DNA"/>
</dbReference>